<evidence type="ECO:0000256" key="2">
    <source>
        <dbReference type="ARBA" id="ARBA00008661"/>
    </source>
</evidence>
<name>A0AA35WF55_GEOBA</name>
<dbReference type="InterPro" id="IPR003378">
    <property type="entry name" value="Fringe-like_glycosylTrfase"/>
</dbReference>
<comment type="caution">
    <text evidence="12">The sequence shown here is derived from an EMBL/GenBank/DDBJ whole genome shotgun (WGS) entry which is preliminary data.</text>
</comment>
<protein>
    <submittedName>
        <fullName evidence="12">Beta-1,3-N-acetylglucosaminyltransferase lunatic fringe</fullName>
    </submittedName>
</protein>
<evidence type="ECO:0000256" key="9">
    <source>
        <dbReference type="ARBA" id="ARBA00037847"/>
    </source>
</evidence>
<evidence type="ECO:0000256" key="4">
    <source>
        <dbReference type="ARBA" id="ARBA00022679"/>
    </source>
</evidence>
<comment type="similarity">
    <text evidence="2">Belongs to the glycosyltransferase 31 family.</text>
</comment>
<accession>A0AA35WF55</accession>
<keyword evidence="7" id="KW-1133">Transmembrane helix</keyword>
<gene>
    <name evidence="12" type="ORF">GBAR_LOCUS9361</name>
</gene>
<keyword evidence="3" id="KW-0328">Glycosyltransferase</keyword>
<evidence type="ECO:0000256" key="5">
    <source>
        <dbReference type="ARBA" id="ARBA00022692"/>
    </source>
</evidence>
<evidence type="ECO:0000259" key="11">
    <source>
        <dbReference type="Pfam" id="PF02434"/>
    </source>
</evidence>
<dbReference type="EMBL" id="CASHTH010001414">
    <property type="protein sequence ID" value="CAI8015026.1"/>
    <property type="molecule type" value="Genomic_DNA"/>
</dbReference>
<dbReference type="Pfam" id="PF02434">
    <property type="entry name" value="Fringe"/>
    <property type="match status" value="1"/>
</dbReference>
<feature type="signal peptide" evidence="10">
    <location>
        <begin position="1"/>
        <end position="26"/>
    </location>
</feature>
<keyword evidence="4" id="KW-0808">Transferase</keyword>
<feature type="chain" id="PRO_5041331378" evidence="10">
    <location>
        <begin position="27"/>
        <end position="207"/>
    </location>
</feature>
<dbReference type="GO" id="GO:0012505">
    <property type="term" value="C:endomembrane system"/>
    <property type="evidence" value="ECO:0007669"/>
    <property type="project" value="UniProtKB-SubCell"/>
</dbReference>
<dbReference type="PANTHER" id="PTHR10811">
    <property type="entry name" value="FRINGE-RELATED"/>
    <property type="match status" value="1"/>
</dbReference>
<evidence type="ECO:0000256" key="6">
    <source>
        <dbReference type="ARBA" id="ARBA00022968"/>
    </source>
</evidence>
<keyword evidence="10" id="KW-0732">Signal</keyword>
<sequence>MCVVSYIANALLNVFLLVSHSAASQALNTNSSTSLGEWKVFRWFCSFDDDEYLNVVNLFKELKKYDSSADYYVGHWLTKHGKKPKRIGWFKFFPEAKRTRYFYATGASYCVSSGLMKKVKKYFRGQLFPVTCRKIGLTDDYTVGSVIGGVLGVNLTEVPSMLSQGEDFTHFNITQLKNMITISSKLHASNRVKIPRSAFSNAEDPTR</sequence>
<evidence type="ECO:0000256" key="1">
    <source>
        <dbReference type="ARBA" id="ARBA00004606"/>
    </source>
</evidence>
<keyword evidence="5" id="KW-0812">Transmembrane</keyword>
<keyword evidence="6" id="KW-0735">Signal-anchor</keyword>
<proteinExistence type="inferred from homology"/>
<keyword evidence="13" id="KW-1185">Reference proteome</keyword>
<reference evidence="12" key="1">
    <citation type="submission" date="2023-03" db="EMBL/GenBank/DDBJ databases">
        <authorList>
            <person name="Steffen K."/>
            <person name="Cardenas P."/>
        </authorList>
    </citation>
    <scope>NUCLEOTIDE SEQUENCE</scope>
</reference>
<dbReference type="AlphaFoldDB" id="A0AA35WF55"/>
<comment type="subcellular location">
    <subcellularLocation>
        <location evidence="9">Endomembrane system</location>
        <topology evidence="9">Single-pass membrane protein</topology>
    </subcellularLocation>
    <subcellularLocation>
        <location evidence="1">Membrane</location>
        <topology evidence="1">Single-pass type II membrane protein</topology>
    </subcellularLocation>
</comment>
<evidence type="ECO:0000256" key="10">
    <source>
        <dbReference type="SAM" id="SignalP"/>
    </source>
</evidence>
<evidence type="ECO:0000256" key="3">
    <source>
        <dbReference type="ARBA" id="ARBA00022676"/>
    </source>
</evidence>
<evidence type="ECO:0000313" key="13">
    <source>
        <dbReference type="Proteomes" id="UP001174909"/>
    </source>
</evidence>
<dbReference type="Proteomes" id="UP001174909">
    <property type="component" value="Unassembled WGS sequence"/>
</dbReference>
<dbReference type="GO" id="GO:0016757">
    <property type="term" value="F:glycosyltransferase activity"/>
    <property type="evidence" value="ECO:0007669"/>
    <property type="project" value="UniProtKB-KW"/>
</dbReference>
<evidence type="ECO:0000256" key="7">
    <source>
        <dbReference type="ARBA" id="ARBA00022989"/>
    </source>
</evidence>
<dbReference type="GO" id="GO:0016020">
    <property type="term" value="C:membrane"/>
    <property type="evidence" value="ECO:0007669"/>
    <property type="project" value="UniProtKB-SubCell"/>
</dbReference>
<dbReference type="Gene3D" id="3.90.550.50">
    <property type="match status" value="1"/>
</dbReference>
<evidence type="ECO:0000313" key="12">
    <source>
        <dbReference type="EMBL" id="CAI8015026.1"/>
    </source>
</evidence>
<evidence type="ECO:0000256" key="8">
    <source>
        <dbReference type="ARBA" id="ARBA00023136"/>
    </source>
</evidence>
<keyword evidence="8" id="KW-0472">Membrane</keyword>
<organism evidence="12 13">
    <name type="scientific">Geodia barretti</name>
    <name type="common">Barrett's horny sponge</name>
    <dbReference type="NCBI Taxonomy" id="519541"/>
    <lineage>
        <taxon>Eukaryota</taxon>
        <taxon>Metazoa</taxon>
        <taxon>Porifera</taxon>
        <taxon>Demospongiae</taxon>
        <taxon>Heteroscleromorpha</taxon>
        <taxon>Tetractinellida</taxon>
        <taxon>Astrophorina</taxon>
        <taxon>Geodiidae</taxon>
        <taxon>Geodia</taxon>
    </lineage>
</organism>
<feature type="domain" description="Fringe-like glycosyltransferase" evidence="11">
    <location>
        <begin position="31"/>
        <end position="207"/>
    </location>
</feature>